<feature type="region of interest" description="Disordered" evidence="8">
    <location>
        <begin position="24"/>
        <end position="43"/>
    </location>
</feature>
<evidence type="ECO:0000256" key="4">
    <source>
        <dbReference type="ARBA" id="ARBA00022729"/>
    </source>
</evidence>
<keyword evidence="12" id="KW-1185">Reference proteome</keyword>
<keyword evidence="2" id="KW-1003">Cell membrane</keyword>
<feature type="chain" id="PRO_5017978925" description="Copper acquisition factor BIM1-like domain-containing protein" evidence="9">
    <location>
        <begin position="17"/>
        <end position="269"/>
    </location>
</feature>
<dbReference type="STRING" id="1160509.A0A3N4HU71"/>
<evidence type="ECO:0000256" key="6">
    <source>
        <dbReference type="ARBA" id="ARBA00023180"/>
    </source>
</evidence>
<evidence type="ECO:0000256" key="7">
    <source>
        <dbReference type="ARBA" id="ARBA00023288"/>
    </source>
</evidence>
<dbReference type="PANTHER" id="PTHR34992">
    <property type="entry name" value="HYPHAL ANASTAMOSIS-7 PROTEIN"/>
    <property type="match status" value="1"/>
</dbReference>
<accession>A0A3N4HU71</accession>
<dbReference type="Pfam" id="PF20238">
    <property type="entry name" value="BIM1-like_dom"/>
    <property type="match status" value="1"/>
</dbReference>
<proteinExistence type="predicted"/>
<sequence>MQSKLALLTFASIASAFNLTYPPSRGTNIPPRTEPTNEGPINPCGPFPPSKHRTPFPLNGRGTISFTSDSDASTVYVGFAINNSDPRNPEFEDFYRVVDMFFQYGKGDFCWDPLIPLRVDSGGFWDPKAPNERVKNGTDATILVMRGRREGMELYKHETLEYACADVVLVDGTFDSPACKNGTGVSATDFLFGRPKGATWQMKDNRAELAAEWQKQYNSTGEFGKEDEQSETGEKNDEKDDSGAGLLAIPSELMGLSLMITGAGMLHGF</sequence>
<keyword evidence="6" id="KW-0325">Glycoprotein</keyword>
<evidence type="ECO:0000256" key="3">
    <source>
        <dbReference type="ARBA" id="ARBA00022622"/>
    </source>
</evidence>
<reference evidence="11 12" key="1">
    <citation type="journal article" date="2018" name="Nat. Ecol. Evol.">
        <title>Pezizomycetes genomes reveal the molecular basis of ectomycorrhizal truffle lifestyle.</title>
        <authorList>
            <person name="Murat C."/>
            <person name="Payen T."/>
            <person name="Noel B."/>
            <person name="Kuo A."/>
            <person name="Morin E."/>
            <person name="Chen J."/>
            <person name="Kohler A."/>
            <person name="Krizsan K."/>
            <person name="Balestrini R."/>
            <person name="Da Silva C."/>
            <person name="Montanini B."/>
            <person name="Hainaut M."/>
            <person name="Levati E."/>
            <person name="Barry K.W."/>
            <person name="Belfiori B."/>
            <person name="Cichocki N."/>
            <person name="Clum A."/>
            <person name="Dockter R.B."/>
            <person name="Fauchery L."/>
            <person name="Guy J."/>
            <person name="Iotti M."/>
            <person name="Le Tacon F."/>
            <person name="Lindquist E.A."/>
            <person name="Lipzen A."/>
            <person name="Malagnac F."/>
            <person name="Mello A."/>
            <person name="Molinier V."/>
            <person name="Miyauchi S."/>
            <person name="Poulain J."/>
            <person name="Riccioni C."/>
            <person name="Rubini A."/>
            <person name="Sitrit Y."/>
            <person name="Splivallo R."/>
            <person name="Traeger S."/>
            <person name="Wang M."/>
            <person name="Zifcakova L."/>
            <person name="Wipf D."/>
            <person name="Zambonelli A."/>
            <person name="Paolocci F."/>
            <person name="Nowrousian M."/>
            <person name="Ottonello S."/>
            <person name="Baldrian P."/>
            <person name="Spatafora J.W."/>
            <person name="Henrissat B."/>
            <person name="Nagy L.G."/>
            <person name="Aury J.M."/>
            <person name="Wincker P."/>
            <person name="Grigoriev I.V."/>
            <person name="Bonfante P."/>
            <person name="Martin F.M."/>
        </authorList>
    </citation>
    <scope>NUCLEOTIDE SEQUENCE [LARGE SCALE GENOMIC DNA]</scope>
    <source>
        <strain evidence="11 12">RN42</strain>
    </source>
</reference>
<name>A0A3N4HU71_ASCIM</name>
<dbReference type="InterPro" id="IPR046936">
    <property type="entry name" value="BIM1-like"/>
</dbReference>
<keyword evidence="4 9" id="KW-0732">Signal</keyword>
<protein>
    <recommendedName>
        <fullName evidence="10">Copper acquisition factor BIM1-like domain-containing protein</fullName>
    </recommendedName>
</protein>
<evidence type="ECO:0000256" key="5">
    <source>
        <dbReference type="ARBA" id="ARBA00023136"/>
    </source>
</evidence>
<dbReference type="CDD" id="cd21176">
    <property type="entry name" value="LPMO_auxiliary-like"/>
    <property type="match status" value="1"/>
</dbReference>
<evidence type="ECO:0000259" key="10">
    <source>
        <dbReference type="Pfam" id="PF20238"/>
    </source>
</evidence>
<dbReference type="GO" id="GO:0005886">
    <property type="term" value="C:plasma membrane"/>
    <property type="evidence" value="ECO:0007669"/>
    <property type="project" value="UniProtKB-SubCell"/>
</dbReference>
<dbReference type="Proteomes" id="UP000275078">
    <property type="component" value="Unassembled WGS sequence"/>
</dbReference>
<evidence type="ECO:0000256" key="1">
    <source>
        <dbReference type="ARBA" id="ARBA00004609"/>
    </source>
</evidence>
<dbReference type="GO" id="GO:0098552">
    <property type="term" value="C:side of membrane"/>
    <property type="evidence" value="ECO:0007669"/>
    <property type="project" value="UniProtKB-KW"/>
</dbReference>
<evidence type="ECO:0000313" key="12">
    <source>
        <dbReference type="Proteomes" id="UP000275078"/>
    </source>
</evidence>
<keyword evidence="3" id="KW-0336">GPI-anchor</keyword>
<organism evidence="11 12">
    <name type="scientific">Ascobolus immersus RN42</name>
    <dbReference type="NCBI Taxonomy" id="1160509"/>
    <lineage>
        <taxon>Eukaryota</taxon>
        <taxon>Fungi</taxon>
        <taxon>Dikarya</taxon>
        <taxon>Ascomycota</taxon>
        <taxon>Pezizomycotina</taxon>
        <taxon>Pezizomycetes</taxon>
        <taxon>Pezizales</taxon>
        <taxon>Ascobolaceae</taxon>
        <taxon>Ascobolus</taxon>
    </lineage>
</organism>
<feature type="compositionally biased region" description="Basic and acidic residues" evidence="8">
    <location>
        <begin position="223"/>
        <end position="242"/>
    </location>
</feature>
<keyword evidence="5" id="KW-0472">Membrane</keyword>
<feature type="domain" description="Copper acquisition factor BIM1-like" evidence="10">
    <location>
        <begin position="15"/>
        <end position="184"/>
    </location>
</feature>
<keyword evidence="7" id="KW-0449">Lipoprotein</keyword>
<dbReference type="InterPro" id="IPR046530">
    <property type="entry name" value="BIM1-like_dom"/>
</dbReference>
<evidence type="ECO:0000256" key="2">
    <source>
        <dbReference type="ARBA" id="ARBA00022475"/>
    </source>
</evidence>
<evidence type="ECO:0000256" key="9">
    <source>
        <dbReference type="SAM" id="SignalP"/>
    </source>
</evidence>
<evidence type="ECO:0000256" key="8">
    <source>
        <dbReference type="SAM" id="MobiDB-lite"/>
    </source>
</evidence>
<evidence type="ECO:0000313" key="11">
    <source>
        <dbReference type="EMBL" id="RPA76837.1"/>
    </source>
</evidence>
<comment type="subcellular location">
    <subcellularLocation>
        <location evidence="1">Cell membrane</location>
        <topology evidence="1">Lipid-anchor</topology>
        <topology evidence="1">GPI-anchor</topology>
    </subcellularLocation>
</comment>
<feature type="signal peptide" evidence="9">
    <location>
        <begin position="1"/>
        <end position="16"/>
    </location>
</feature>
<dbReference type="EMBL" id="ML119736">
    <property type="protein sequence ID" value="RPA76837.1"/>
    <property type="molecule type" value="Genomic_DNA"/>
</dbReference>
<gene>
    <name evidence="11" type="ORF">BJ508DRAFT_417420</name>
</gene>
<dbReference type="AlphaFoldDB" id="A0A3N4HU71"/>
<dbReference type="PANTHER" id="PTHR34992:SF1">
    <property type="entry name" value="COPPER ACQUISITION FACTOR BIM1-LIKE DOMAIN-CONTAINING PROTEIN"/>
    <property type="match status" value="1"/>
</dbReference>
<feature type="region of interest" description="Disordered" evidence="8">
    <location>
        <begin position="217"/>
        <end position="244"/>
    </location>
</feature>